<accession>A0A0R3TIX2</accession>
<protein>
    <submittedName>
        <fullName evidence="4">Protein Wnt</fullName>
    </submittedName>
</protein>
<gene>
    <name evidence="2" type="ORF">HNAJ_LOCUS7009</name>
</gene>
<evidence type="ECO:0000313" key="4">
    <source>
        <dbReference type="WBParaSite" id="HNAJ_0000701301-mRNA-1"/>
    </source>
</evidence>
<dbReference type="Proteomes" id="UP000278807">
    <property type="component" value="Unassembled WGS sequence"/>
</dbReference>
<proteinExistence type="predicted"/>
<dbReference type="AlphaFoldDB" id="A0A0R3TIX2"/>
<keyword evidence="3" id="KW-1185">Reference proteome</keyword>
<evidence type="ECO:0000313" key="3">
    <source>
        <dbReference type="Proteomes" id="UP000278807"/>
    </source>
</evidence>
<dbReference type="EMBL" id="UZAE01009637">
    <property type="protein sequence ID" value="VDO02869.1"/>
    <property type="molecule type" value="Genomic_DNA"/>
</dbReference>
<dbReference type="OrthoDB" id="5945655at2759"/>
<feature type="chain" id="PRO_5043131840" evidence="1">
    <location>
        <begin position="21"/>
        <end position="127"/>
    </location>
</feature>
<reference evidence="2 3" key="2">
    <citation type="submission" date="2018-11" db="EMBL/GenBank/DDBJ databases">
        <authorList>
            <consortium name="Pathogen Informatics"/>
        </authorList>
    </citation>
    <scope>NUCLEOTIDE SEQUENCE [LARGE SCALE GENOMIC DNA]</scope>
</reference>
<name>A0A0R3TIX2_RODNA</name>
<evidence type="ECO:0000313" key="2">
    <source>
        <dbReference type="EMBL" id="VDO02869.1"/>
    </source>
</evidence>
<dbReference type="WBParaSite" id="HNAJ_0000701301-mRNA-1">
    <property type="protein sequence ID" value="HNAJ_0000701301-mRNA-1"/>
    <property type="gene ID" value="HNAJ_0000701301"/>
</dbReference>
<feature type="signal peptide" evidence="1">
    <location>
        <begin position="1"/>
        <end position="20"/>
    </location>
</feature>
<keyword evidence="1" id="KW-0732">Signal</keyword>
<organism evidence="4">
    <name type="scientific">Rodentolepis nana</name>
    <name type="common">Dwarf tapeworm</name>
    <name type="synonym">Hymenolepis nana</name>
    <dbReference type="NCBI Taxonomy" id="102285"/>
    <lineage>
        <taxon>Eukaryota</taxon>
        <taxon>Metazoa</taxon>
        <taxon>Spiralia</taxon>
        <taxon>Lophotrochozoa</taxon>
        <taxon>Platyhelminthes</taxon>
        <taxon>Cestoda</taxon>
        <taxon>Eucestoda</taxon>
        <taxon>Cyclophyllidea</taxon>
        <taxon>Hymenolepididae</taxon>
        <taxon>Rodentolepis</taxon>
    </lineage>
</organism>
<reference evidence="4" key="1">
    <citation type="submission" date="2017-02" db="UniProtKB">
        <authorList>
            <consortium name="WormBaseParasite"/>
        </authorList>
    </citation>
    <scope>IDENTIFICATION</scope>
</reference>
<evidence type="ECO:0000256" key="1">
    <source>
        <dbReference type="SAM" id="SignalP"/>
    </source>
</evidence>
<sequence length="127" mass="14425">MFSLLTCLQQRLLLLHCSLCGRVVRRSASVTVSAGPALYEHVAFDSATRQLIRQADPLFFGGMPLPPGHLTKRSANWFIAGGGEKVTPWQRIKRETEFGENWIRRQKDKLVFMDYSPDYCKVDPKIG</sequence>